<dbReference type="InterPro" id="IPR013990">
    <property type="entry name" value="WHy-dom"/>
</dbReference>
<keyword evidence="4" id="KW-1185">Reference proteome</keyword>
<protein>
    <submittedName>
        <fullName evidence="3">LEA type 2 family protein</fullName>
    </submittedName>
</protein>
<dbReference type="Proteomes" id="UP001596442">
    <property type="component" value="Unassembled WGS sequence"/>
</dbReference>
<feature type="domain" description="Water stress and hypersensitive response" evidence="2">
    <location>
        <begin position="189"/>
        <end position="311"/>
    </location>
</feature>
<organism evidence="3 4">
    <name type="scientific">Halorubrum tibetense</name>
    <dbReference type="NCBI Taxonomy" id="175631"/>
    <lineage>
        <taxon>Archaea</taxon>
        <taxon>Methanobacteriati</taxon>
        <taxon>Methanobacteriota</taxon>
        <taxon>Stenosarchaea group</taxon>
        <taxon>Halobacteria</taxon>
        <taxon>Halobacteriales</taxon>
        <taxon>Haloferacaceae</taxon>
        <taxon>Halorubrum</taxon>
    </lineage>
</organism>
<sequence length="397" mass="42090">MNFGSVGSALVASKLRVALVGLLVVGAAVGGALALGVLGAPSVMAVDNTFGDVTEETTVIKTDLVVSNPNPIGVGLDGVSVNYTVSMNGIEMAHGEREGVSVASGNSTIDLETALENEAIPPWWTSHVRNDERTVVAIDATVSSELLGRSASFEREHEIETDVIGAFDSEETRPVNADSPLTSDPVLYINETRGEWGAVTDDEMPIDMAFVVYNPNLEPYVITELGYDVTMNDVEMGSGATEREYVIPSHSTETVALTTVLDTPRLDDWWVTHLDEEINGHQVSDLRIEFYAVIELPTGDELTVPLDELTYEETIETDVFDEGGEVGEAAESGGDGEADDEGTDDGDGSDDDTGNDDDSTDGSDDDTDGNDDDSTDGSDDDTGDDDDDDDGGLLAMT</sequence>
<comment type="caution">
    <text evidence="3">The sequence shown here is derived from an EMBL/GenBank/DDBJ whole genome shotgun (WGS) entry which is preliminary data.</text>
</comment>
<dbReference type="AlphaFoldDB" id="A0ABD5S9F1"/>
<evidence type="ECO:0000259" key="2">
    <source>
        <dbReference type="SMART" id="SM00769"/>
    </source>
</evidence>
<evidence type="ECO:0000313" key="4">
    <source>
        <dbReference type="Proteomes" id="UP001596442"/>
    </source>
</evidence>
<name>A0ABD5S9F1_9EURY</name>
<evidence type="ECO:0000313" key="3">
    <source>
        <dbReference type="EMBL" id="MFC6753053.1"/>
    </source>
</evidence>
<dbReference type="SMART" id="SM00769">
    <property type="entry name" value="WHy"/>
    <property type="match status" value="2"/>
</dbReference>
<dbReference type="InterPro" id="IPR004864">
    <property type="entry name" value="LEA_2"/>
</dbReference>
<feature type="domain" description="Water stress and hypersensitive response" evidence="2">
    <location>
        <begin position="43"/>
        <end position="160"/>
    </location>
</feature>
<accession>A0ABD5S9F1</accession>
<feature type="compositionally biased region" description="Acidic residues" evidence="1">
    <location>
        <begin position="334"/>
        <end position="391"/>
    </location>
</feature>
<dbReference type="RefSeq" id="WP_379780322.1">
    <property type="nucleotide sequence ID" value="NZ_JBHSWW010000060.1"/>
</dbReference>
<dbReference type="InterPro" id="IPR013783">
    <property type="entry name" value="Ig-like_fold"/>
</dbReference>
<dbReference type="SUPFAM" id="SSF117070">
    <property type="entry name" value="LEA14-like"/>
    <property type="match status" value="2"/>
</dbReference>
<evidence type="ECO:0000256" key="1">
    <source>
        <dbReference type="SAM" id="MobiDB-lite"/>
    </source>
</evidence>
<dbReference type="Gene3D" id="2.60.40.10">
    <property type="entry name" value="Immunoglobulins"/>
    <property type="match status" value="2"/>
</dbReference>
<gene>
    <name evidence="3" type="ORF">ACFQEU_06180</name>
</gene>
<feature type="region of interest" description="Disordered" evidence="1">
    <location>
        <begin position="317"/>
        <end position="397"/>
    </location>
</feature>
<dbReference type="EMBL" id="JBHSWW010000060">
    <property type="protein sequence ID" value="MFC6753053.1"/>
    <property type="molecule type" value="Genomic_DNA"/>
</dbReference>
<proteinExistence type="predicted"/>
<dbReference type="Pfam" id="PF03168">
    <property type="entry name" value="LEA_2"/>
    <property type="match status" value="2"/>
</dbReference>
<reference evidence="3 4" key="1">
    <citation type="journal article" date="2019" name="Int. J. Syst. Evol. Microbiol.">
        <title>The Global Catalogue of Microorganisms (GCM) 10K type strain sequencing project: providing services to taxonomists for standard genome sequencing and annotation.</title>
        <authorList>
            <consortium name="The Broad Institute Genomics Platform"/>
            <consortium name="The Broad Institute Genome Sequencing Center for Infectious Disease"/>
            <person name="Wu L."/>
            <person name="Ma J."/>
        </authorList>
    </citation>
    <scope>NUCLEOTIDE SEQUENCE [LARGE SCALE GENOMIC DNA]</scope>
    <source>
        <strain evidence="3 4">CGMCC 1.3239</strain>
    </source>
</reference>